<gene>
    <name evidence="1" type="ORF">CINCED_3A016207</name>
</gene>
<evidence type="ECO:0000313" key="1">
    <source>
        <dbReference type="EMBL" id="VVC43217.1"/>
    </source>
</evidence>
<reference evidence="1 2" key="1">
    <citation type="submission" date="2019-08" db="EMBL/GenBank/DDBJ databases">
        <authorList>
            <person name="Alioto T."/>
            <person name="Alioto T."/>
            <person name="Gomez Garrido J."/>
        </authorList>
    </citation>
    <scope>NUCLEOTIDE SEQUENCE [LARGE SCALE GENOMIC DNA]</scope>
</reference>
<keyword evidence="2" id="KW-1185">Reference proteome</keyword>
<accession>A0A5E4NLF9</accession>
<dbReference type="AlphaFoldDB" id="A0A5E4NLF9"/>
<dbReference type="Proteomes" id="UP000325440">
    <property type="component" value="Unassembled WGS sequence"/>
</dbReference>
<sequence>MYSINCKVLPKLLRCANECSTDHNDEQLQRRLEIPFLTFDDPTTHFNMTIIIGAHLSLEGIKTRFSHQFNHHHFNKRSQLYFGYISCFKAYKKLMELNKRCTNTEEKKTAYREDNECVEDVINALPSLNERTGIILAEFNDIGVNTGLEMPFNCAFFVLSEYADNAVGLIAGYIVHMVSNLIN</sequence>
<dbReference type="OrthoDB" id="7535694at2759"/>
<name>A0A5E4NLF9_9HEMI</name>
<protein>
    <submittedName>
        <fullName evidence="1">Uncharacterized protein</fullName>
    </submittedName>
</protein>
<proteinExistence type="predicted"/>
<organism evidence="1 2">
    <name type="scientific">Cinara cedri</name>
    <dbReference type="NCBI Taxonomy" id="506608"/>
    <lineage>
        <taxon>Eukaryota</taxon>
        <taxon>Metazoa</taxon>
        <taxon>Ecdysozoa</taxon>
        <taxon>Arthropoda</taxon>
        <taxon>Hexapoda</taxon>
        <taxon>Insecta</taxon>
        <taxon>Pterygota</taxon>
        <taxon>Neoptera</taxon>
        <taxon>Paraneoptera</taxon>
        <taxon>Hemiptera</taxon>
        <taxon>Sternorrhyncha</taxon>
        <taxon>Aphidomorpha</taxon>
        <taxon>Aphidoidea</taxon>
        <taxon>Aphididae</taxon>
        <taxon>Lachninae</taxon>
        <taxon>Cinara</taxon>
    </lineage>
</organism>
<dbReference type="EMBL" id="CABPRJ010002368">
    <property type="protein sequence ID" value="VVC43217.1"/>
    <property type="molecule type" value="Genomic_DNA"/>
</dbReference>
<evidence type="ECO:0000313" key="2">
    <source>
        <dbReference type="Proteomes" id="UP000325440"/>
    </source>
</evidence>